<dbReference type="Proteomes" id="UP000245535">
    <property type="component" value="Unassembled WGS sequence"/>
</dbReference>
<gene>
    <name evidence="1" type="primary">gatC</name>
    <name evidence="3" type="ORF">BC781_102684</name>
</gene>
<dbReference type="PANTHER" id="PTHR15004:SF0">
    <property type="entry name" value="GLUTAMYL-TRNA(GLN) AMIDOTRANSFERASE SUBUNIT C, MITOCHONDRIAL"/>
    <property type="match status" value="1"/>
</dbReference>
<sequence length="95" mass="10973">MKIDKSTIHKIAHLSRLNFDGKDEDKMVDSLNEIIDWVTKLEEVDTEGVKPLTHMTEEVNVLREDKVSNTLARERGLKNAPKKDEESFRVPKVIE</sequence>
<accession>A0A315ZC33</accession>
<dbReference type="GO" id="GO:0006412">
    <property type="term" value="P:translation"/>
    <property type="evidence" value="ECO:0007669"/>
    <property type="project" value="UniProtKB-UniRule"/>
</dbReference>
<comment type="function">
    <text evidence="1">Allows the formation of correctly charged Asn-tRNA(Asn) or Gln-tRNA(Gln) through the transamidation of misacylated Asp-tRNA(Asn) or Glu-tRNA(Gln) in organisms which lack either or both of asparaginyl-tRNA or glutaminyl-tRNA synthetases. The reaction takes place in the presence of glutamine and ATP through an activated phospho-Asp-tRNA(Asn) or phospho-Glu-tRNA(Gln).</text>
</comment>
<dbReference type="GO" id="GO:0005524">
    <property type="term" value="F:ATP binding"/>
    <property type="evidence" value="ECO:0007669"/>
    <property type="project" value="UniProtKB-KW"/>
</dbReference>
<dbReference type="GO" id="GO:0050566">
    <property type="term" value="F:asparaginyl-tRNA synthase (glutamine-hydrolyzing) activity"/>
    <property type="evidence" value="ECO:0007669"/>
    <property type="project" value="RHEA"/>
</dbReference>
<keyword evidence="1" id="KW-0436">Ligase</keyword>
<dbReference type="GO" id="GO:0070681">
    <property type="term" value="P:glutaminyl-tRNAGln biosynthesis via transamidation"/>
    <property type="evidence" value="ECO:0007669"/>
    <property type="project" value="TreeGrafter"/>
</dbReference>
<keyword evidence="1" id="KW-0547">Nucleotide-binding</keyword>
<feature type="region of interest" description="Disordered" evidence="2">
    <location>
        <begin position="72"/>
        <end position="95"/>
    </location>
</feature>
<dbReference type="HAMAP" id="MF_00122">
    <property type="entry name" value="GatC"/>
    <property type="match status" value="1"/>
</dbReference>
<dbReference type="Pfam" id="PF02686">
    <property type="entry name" value="GatC"/>
    <property type="match status" value="1"/>
</dbReference>
<organism evidence="3 4">
    <name type="scientific">Sediminitomix flava</name>
    <dbReference type="NCBI Taxonomy" id="379075"/>
    <lineage>
        <taxon>Bacteria</taxon>
        <taxon>Pseudomonadati</taxon>
        <taxon>Bacteroidota</taxon>
        <taxon>Cytophagia</taxon>
        <taxon>Cytophagales</taxon>
        <taxon>Flammeovirgaceae</taxon>
        <taxon>Sediminitomix</taxon>
    </lineage>
</organism>
<evidence type="ECO:0000313" key="4">
    <source>
        <dbReference type="Proteomes" id="UP000245535"/>
    </source>
</evidence>
<evidence type="ECO:0000256" key="1">
    <source>
        <dbReference type="HAMAP-Rule" id="MF_00122"/>
    </source>
</evidence>
<dbReference type="SUPFAM" id="SSF141000">
    <property type="entry name" value="Glu-tRNAGln amidotransferase C subunit"/>
    <property type="match status" value="1"/>
</dbReference>
<proteinExistence type="inferred from homology"/>
<evidence type="ECO:0000256" key="2">
    <source>
        <dbReference type="SAM" id="MobiDB-lite"/>
    </source>
</evidence>
<dbReference type="RefSeq" id="WP_109617434.1">
    <property type="nucleotide sequence ID" value="NZ_QGDO01000002.1"/>
</dbReference>
<dbReference type="GO" id="GO:0016740">
    <property type="term" value="F:transferase activity"/>
    <property type="evidence" value="ECO:0007669"/>
    <property type="project" value="UniProtKB-KW"/>
</dbReference>
<dbReference type="InterPro" id="IPR036113">
    <property type="entry name" value="Asp/Glu-ADT_sf_sub_c"/>
</dbReference>
<comment type="catalytic activity">
    <reaction evidence="1">
        <text>L-glutamyl-tRNA(Gln) + L-glutamine + ATP + H2O = L-glutaminyl-tRNA(Gln) + L-glutamate + ADP + phosphate + H(+)</text>
        <dbReference type="Rhea" id="RHEA:17521"/>
        <dbReference type="Rhea" id="RHEA-COMP:9681"/>
        <dbReference type="Rhea" id="RHEA-COMP:9684"/>
        <dbReference type="ChEBI" id="CHEBI:15377"/>
        <dbReference type="ChEBI" id="CHEBI:15378"/>
        <dbReference type="ChEBI" id="CHEBI:29985"/>
        <dbReference type="ChEBI" id="CHEBI:30616"/>
        <dbReference type="ChEBI" id="CHEBI:43474"/>
        <dbReference type="ChEBI" id="CHEBI:58359"/>
        <dbReference type="ChEBI" id="CHEBI:78520"/>
        <dbReference type="ChEBI" id="CHEBI:78521"/>
        <dbReference type="ChEBI" id="CHEBI:456216"/>
    </reaction>
</comment>
<comment type="catalytic activity">
    <reaction evidence="1">
        <text>L-aspartyl-tRNA(Asn) + L-glutamine + ATP + H2O = L-asparaginyl-tRNA(Asn) + L-glutamate + ADP + phosphate + 2 H(+)</text>
        <dbReference type="Rhea" id="RHEA:14513"/>
        <dbReference type="Rhea" id="RHEA-COMP:9674"/>
        <dbReference type="Rhea" id="RHEA-COMP:9677"/>
        <dbReference type="ChEBI" id="CHEBI:15377"/>
        <dbReference type="ChEBI" id="CHEBI:15378"/>
        <dbReference type="ChEBI" id="CHEBI:29985"/>
        <dbReference type="ChEBI" id="CHEBI:30616"/>
        <dbReference type="ChEBI" id="CHEBI:43474"/>
        <dbReference type="ChEBI" id="CHEBI:58359"/>
        <dbReference type="ChEBI" id="CHEBI:78515"/>
        <dbReference type="ChEBI" id="CHEBI:78516"/>
        <dbReference type="ChEBI" id="CHEBI:456216"/>
    </reaction>
</comment>
<comment type="caution">
    <text evidence="3">The sequence shown here is derived from an EMBL/GenBank/DDBJ whole genome shotgun (WGS) entry which is preliminary data.</text>
</comment>
<dbReference type="EC" id="6.3.5.-" evidence="1"/>
<dbReference type="NCBIfam" id="TIGR00135">
    <property type="entry name" value="gatC"/>
    <property type="match status" value="1"/>
</dbReference>
<keyword evidence="3" id="KW-0808">Transferase</keyword>
<dbReference type="OrthoDB" id="9813938at2"/>
<keyword evidence="1" id="KW-0648">Protein biosynthesis</keyword>
<keyword evidence="1" id="KW-0067">ATP-binding</keyword>
<comment type="subunit">
    <text evidence="1">Heterotrimer of A, B and C subunits.</text>
</comment>
<dbReference type="GO" id="GO:0006450">
    <property type="term" value="P:regulation of translational fidelity"/>
    <property type="evidence" value="ECO:0007669"/>
    <property type="project" value="InterPro"/>
</dbReference>
<name>A0A315ZC33_SEDFL</name>
<comment type="similarity">
    <text evidence="1">Belongs to the GatC family.</text>
</comment>
<reference evidence="3 4" key="1">
    <citation type="submission" date="2018-03" db="EMBL/GenBank/DDBJ databases">
        <title>Genomic Encyclopedia of Archaeal and Bacterial Type Strains, Phase II (KMG-II): from individual species to whole genera.</title>
        <authorList>
            <person name="Goeker M."/>
        </authorList>
    </citation>
    <scope>NUCLEOTIDE SEQUENCE [LARGE SCALE GENOMIC DNA]</scope>
    <source>
        <strain evidence="3 4">DSM 28229</strain>
    </source>
</reference>
<dbReference type="AlphaFoldDB" id="A0A315ZC33"/>
<dbReference type="PANTHER" id="PTHR15004">
    <property type="entry name" value="GLUTAMYL-TRNA(GLN) AMIDOTRANSFERASE SUBUNIT C, MITOCHONDRIAL"/>
    <property type="match status" value="1"/>
</dbReference>
<evidence type="ECO:0000313" key="3">
    <source>
        <dbReference type="EMBL" id="PWJ43135.1"/>
    </source>
</evidence>
<dbReference type="InterPro" id="IPR003837">
    <property type="entry name" value="GatC"/>
</dbReference>
<protein>
    <recommendedName>
        <fullName evidence="1">Aspartyl/glutamyl-tRNA(Asn/Gln) amidotransferase subunit C</fullName>
        <shortName evidence="1">Asp/Glu-ADT subunit C</shortName>
        <ecNumber evidence="1">6.3.5.-</ecNumber>
    </recommendedName>
</protein>
<dbReference type="EMBL" id="QGDO01000002">
    <property type="protein sequence ID" value="PWJ43135.1"/>
    <property type="molecule type" value="Genomic_DNA"/>
</dbReference>
<dbReference type="Gene3D" id="1.10.20.60">
    <property type="entry name" value="Glu-tRNAGln amidotransferase C subunit, N-terminal domain"/>
    <property type="match status" value="1"/>
</dbReference>
<dbReference type="GO" id="GO:0050567">
    <property type="term" value="F:glutaminyl-tRNA synthase (glutamine-hydrolyzing) activity"/>
    <property type="evidence" value="ECO:0007669"/>
    <property type="project" value="UniProtKB-UniRule"/>
</dbReference>
<keyword evidence="4" id="KW-1185">Reference proteome</keyword>